<proteinExistence type="predicted"/>
<sequence>MRQITSAVFGAAGGAAVLALAVLLGGDLLRGGPGHAGAHGPAGEAGPAGADGAQGEAGPQGLAGPPGPAGPQGLKGEPGTPGPAGAGDLGPEAVVLVRRPGGCPTGWLSAGEVVLAASPDYVPGVAQERSEPAAVTPATEGFANVNFFLCLQVQSAEGGE</sequence>
<name>A0ABS8CKY7_9RHOB</name>
<evidence type="ECO:0008006" key="4">
    <source>
        <dbReference type="Google" id="ProtNLM"/>
    </source>
</evidence>
<gene>
    <name evidence="2" type="ORF">H0485_07420</name>
</gene>
<dbReference type="EMBL" id="JACDXX010000005">
    <property type="protein sequence ID" value="MCB5409828.1"/>
    <property type="molecule type" value="Genomic_DNA"/>
</dbReference>
<evidence type="ECO:0000313" key="2">
    <source>
        <dbReference type="EMBL" id="MCB5409828.1"/>
    </source>
</evidence>
<dbReference type="Pfam" id="PF01391">
    <property type="entry name" value="Collagen"/>
    <property type="match status" value="1"/>
</dbReference>
<evidence type="ECO:0000313" key="3">
    <source>
        <dbReference type="Proteomes" id="UP001198571"/>
    </source>
</evidence>
<evidence type="ECO:0000256" key="1">
    <source>
        <dbReference type="SAM" id="MobiDB-lite"/>
    </source>
</evidence>
<protein>
    <recommendedName>
        <fullName evidence="4">Collagen-like protein</fullName>
    </recommendedName>
</protein>
<organism evidence="2 3">
    <name type="scientific">Pseudogemmobacter faecipullorum</name>
    <dbReference type="NCBI Taxonomy" id="2755041"/>
    <lineage>
        <taxon>Bacteria</taxon>
        <taxon>Pseudomonadati</taxon>
        <taxon>Pseudomonadota</taxon>
        <taxon>Alphaproteobacteria</taxon>
        <taxon>Rhodobacterales</taxon>
        <taxon>Paracoccaceae</taxon>
        <taxon>Pseudogemmobacter</taxon>
    </lineage>
</organism>
<dbReference type="Proteomes" id="UP001198571">
    <property type="component" value="Unassembled WGS sequence"/>
</dbReference>
<keyword evidence="3" id="KW-1185">Reference proteome</keyword>
<dbReference type="InterPro" id="IPR008160">
    <property type="entry name" value="Collagen"/>
</dbReference>
<accession>A0ABS8CKY7</accession>
<feature type="compositionally biased region" description="Low complexity" evidence="1">
    <location>
        <begin position="38"/>
        <end position="63"/>
    </location>
</feature>
<reference evidence="2 3" key="1">
    <citation type="submission" date="2020-07" db="EMBL/GenBank/DDBJ databases">
        <title>Pseudogemmobacter sp. nov., isolated from poultry manure in Taiwan.</title>
        <authorList>
            <person name="Lin S.-Y."/>
            <person name="Tang Y.-S."/>
            <person name="Young C.-C."/>
        </authorList>
    </citation>
    <scope>NUCLEOTIDE SEQUENCE [LARGE SCALE GENOMIC DNA]</scope>
    <source>
        <strain evidence="2 3">CC-YST710</strain>
    </source>
</reference>
<comment type="caution">
    <text evidence="2">The sequence shown here is derived from an EMBL/GenBank/DDBJ whole genome shotgun (WGS) entry which is preliminary data.</text>
</comment>
<dbReference type="RefSeq" id="WP_226934801.1">
    <property type="nucleotide sequence ID" value="NZ_JACDXX010000005.1"/>
</dbReference>
<feature type="region of interest" description="Disordered" evidence="1">
    <location>
        <begin position="35"/>
        <end position="93"/>
    </location>
</feature>